<dbReference type="EMBL" id="CP045908">
    <property type="protein sequence ID" value="QQP32976.1"/>
    <property type="molecule type" value="Genomic_DNA"/>
</dbReference>
<dbReference type="AlphaFoldDB" id="A0A7T8GLU9"/>
<sequence length="115" mass="13548">PFFQHPELFARFTRSLPFILFNIDNNEVSPRVQTVIEVVKEFFISKGQLSYSQNKQIIAMFTDMAFYGKIGRAVELLKNHGPIYQYIYRFFGTHSFGDISYYTDFKLGVKLWLQS</sequence>
<dbReference type="OrthoDB" id="19653at2759"/>
<dbReference type="EMBL" id="CP045909">
    <property type="protein sequence ID" value="QQP32288.1"/>
    <property type="molecule type" value="Genomic_DNA"/>
</dbReference>
<evidence type="ECO:0000313" key="3">
    <source>
        <dbReference type="Proteomes" id="UP000595437"/>
    </source>
</evidence>
<evidence type="ECO:0000313" key="1">
    <source>
        <dbReference type="EMBL" id="QQP32288.1"/>
    </source>
</evidence>
<name>A0A7T8GLU9_CALRO</name>
<feature type="non-terminal residue" evidence="1">
    <location>
        <position position="115"/>
    </location>
</feature>
<evidence type="ECO:0000313" key="2">
    <source>
        <dbReference type="EMBL" id="QQP32976.1"/>
    </source>
</evidence>
<reference evidence="3" key="1">
    <citation type="submission" date="2021-01" db="EMBL/GenBank/DDBJ databases">
        <title>Caligus Genome Assembly.</title>
        <authorList>
            <person name="Gallardo-Escarate C."/>
        </authorList>
    </citation>
    <scope>NUCLEOTIDE SEQUENCE [LARGE SCALE GENOMIC DNA]</scope>
</reference>
<dbReference type="Proteomes" id="UP000595437">
    <property type="component" value="Chromosome 19"/>
</dbReference>
<accession>A0A7T8GLU9</accession>
<keyword evidence="3" id="KW-1185">Reference proteome</keyword>
<organism evidence="1 3">
    <name type="scientific">Caligus rogercresseyi</name>
    <name type="common">Sea louse</name>
    <dbReference type="NCBI Taxonomy" id="217165"/>
    <lineage>
        <taxon>Eukaryota</taxon>
        <taxon>Metazoa</taxon>
        <taxon>Ecdysozoa</taxon>
        <taxon>Arthropoda</taxon>
        <taxon>Crustacea</taxon>
        <taxon>Multicrustacea</taxon>
        <taxon>Hexanauplia</taxon>
        <taxon>Copepoda</taxon>
        <taxon>Siphonostomatoida</taxon>
        <taxon>Caligidae</taxon>
        <taxon>Caligus</taxon>
    </lineage>
</organism>
<reference evidence="1" key="2">
    <citation type="journal article" name="Sci. Data">
        <title>Chromosome-scale genome assembly of the sea louse Caligus rogercresseyi by SMRT sequencing and Hi-C analysis.</title>
        <authorList>
            <person name="Gallardo-Escarate C."/>
            <person name="Valenzuela-Munoz V."/>
            <person name="Nunez-Acuna G."/>
            <person name="Valenzuela-Miranda D."/>
            <person name="Goncalves A.T."/>
            <person name="Escobar-Sepulveda H."/>
            <person name="Liachko I."/>
            <person name="Nelson B."/>
            <person name="Roberts S."/>
            <person name="Warren W."/>
        </authorList>
    </citation>
    <scope>NUCLEOTIDE SEQUENCE</scope>
    <source>
        <tissue evidence="1">Whole tissue</tissue>
    </source>
</reference>
<proteinExistence type="predicted"/>
<gene>
    <name evidence="2" type="ORF">FKW44_024182</name>
    <name evidence="1" type="ORF">FKW44_024541</name>
</gene>
<feature type="non-terminal residue" evidence="1">
    <location>
        <position position="1"/>
    </location>
</feature>
<protein>
    <submittedName>
        <fullName evidence="1">Venom carboxylesterase6like</fullName>
    </submittedName>
</protein>
<dbReference type="Proteomes" id="UP000595437">
    <property type="component" value="Chromosome 20"/>
</dbReference>